<gene>
    <name evidence="1" type="ORF">DSO57_1007053</name>
</gene>
<reference evidence="1" key="1">
    <citation type="submission" date="2022-04" db="EMBL/GenBank/DDBJ databases">
        <title>Genome of the entomopathogenic fungus Entomophthora muscae.</title>
        <authorList>
            <person name="Elya C."/>
            <person name="Lovett B.R."/>
            <person name="Lee E."/>
            <person name="Macias A.M."/>
            <person name="Hajek A.E."/>
            <person name="De Bivort B.L."/>
            <person name="Kasson M.T."/>
            <person name="De Fine Licht H.H."/>
            <person name="Stajich J.E."/>
        </authorList>
    </citation>
    <scope>NUCLEOTIDE SEQUENCE</scope>
    <source>
        <strain evidence="1">Berkeley</strain>
    </source>
</reference>
<comment type="caution">
    <text evidence="1">The sequence shown here is derived from an EMBL/GenBank/DDBJ whole genome shotgun (WGS) entry which is preliminary data.</text>
</comment>
<sequence length="75" mass="8907">MWIWVKQLHTIPQFLSQEEQAQPVSKFYNLAKGVVPKKRKDKDQDYQEDIQKVVKKKYRVAEIKKYLEDVATALA</sequence>
<evidence type="ECO:0000313" key="2">
    <source>
        <dbReference type="Proteomes" id="UP001165960"/>
    </source>
</evidence>
<evidence type="ECO:0000313" key="1">
    <source>
        <dbReference type="EMBL" id="KAJ9058970.1"/>
    </source>
</evidence>
<feature type="non-terminal residue" evidence="1">
    <location>
        <position position="75"/>
    </location>
</feature>
<dbReference type="EMBL" id="QTSX02005700">
    <property type="protein sequence ID" value="KAJ9058970.1"/>
    <property type="molecule type" value="Genomic_DNA"/>
</dbReference>
<accession>A0ACC2S9G2</accession>
<dbReference type="Proteomes" id="UP001165960">
    <property type="component" value="Unassembled WGS sequence"/>
</dbReference>
<organism evidence="1 2">
    <name type="scientific">Entomophthora muscae</name>
    <dbReference type="NCBI Taxonomy" id="34485"/>
    <lineage>
        <taxon>Eukaryota</taxon>
        <taxon>Fungi</taxon>
        <taxon>Fungi incertae sedis</taxon>
        <taxon>Zoopagomycota</taxon>
        <taxon>Entomophthoromycotina</taxon>
        <taxon>Entomophthoromycetes</taxon>
        <taxon>Entomophthorales</taxon>
        <taxon>Entomophthoraceae</taxon>
        <taxon>Entomophthora</taxon>
    </lineage>
</organism>
<keyword evidence="2" id="KW-1185">Reference proteome</keyword>
<proteinExistence type="predicted"/>
<protein>
    <submittedName>
        <fullName evidence="1">Uncharacterized protein</fullName>
    </submittedName>
</protein>
<name>A0ACC2S9G2_9FUNG</name>